<sequence>MRKPHTASRCLHLLLIILGFMLLSSCTFSSPDGPPIYCLVFDADRQVNTGVQRHPLPIKIRTLLLRSDAEFMDADFFSLQNDAPNALGNSLLSSDQFFLTPGQRGKKLQGQIAQDARYIGVIAEYQILNAKVWRLSLPLSTMPTIDTDQECQSSSDGRGTYIVAGIEGLKTINTNE</sequence>
<name>A0A2G4TYD4_YERBE</name>
<dbReference type="InterPro" id="IPR017734">
    <property type="entry name" value="T6SS_SciN"/>
</dbReference>
<reference evidence="1 2" key="1">
    <citation type="submission" date="2017-10" db="EMBL/GenBank/DDBJ databases">
        <authorList>
            <person name="Banno H."/>
            <person name="Chua N.-H."/>
        </authorList>
    </citation>
    <scope>NUCLEOTIDE SEQUENCE [LARGE SCALE GENOMIC DNA]</scope>
    <source>
        <strain evidence="1 2">SCPM-O-B-7607</strain>
    </source>
</reference>
<proteinExistence type="predicted"/>
<evidence type="ECO:0000313" key="1">
    <source>
        <dbReference type="EMBL" id="PHZ26075.1"/>
    </source>
</evidence>
<gene>
    <name evidence="1" type="ORF">CS533_18165</name>
</gene>
<dbReference type="NCBIfam" id="TIGR03352">
    <property type="entry name" value="VI_chp_3"/>
    <property type="match status" value="1"/>
</dbReference>
<keyword evidence="1" id="KW-0449">Lipoprotein</keyword>
<evidence type="ECO:0000313" key="2">
    <source>
        <dbReference type="Proteomes" id="UP000229378"/>
    </source>
</evidence>
<protein>
    <submittedName>
        <fullName evidence="1">Type VI secretion system lipoprotein TssJ</fullName>
    </submittedName>
</protein>
<organism evidence="1 2">
    <name type="scientific">Yersinia bercovieri</name>
    <dbReference type="NCBI Taxonomy" id="634"/>
    <lineage>
        <taxon>Bacteria</taxon>
        <taxon>Pseudomonadati</taxon>
        <taxon>Pseudomonadota</taxon>
        <taxon>Gammaproteobacteria</taxon>
        <taxon>Enterobacterales</taxon>
        <taxon>Yersiniaceae</taxon>
        <taxon>Yersinia</taxon>
    </lineage>
</organism>
<dbReference type="Pfam" id="PF12790">
    <property type="entry name" value="T6SS-SciN"/>
    <property type="match status" value="1"/>
</dbReference>
<dbReference type="Gene3D" id="2.60.40.4150">
    <property type="entry name" value="Type VI secretion system, lipoprotein SciN"/>
    <property type="match status" value="1"/>
</dbReference>
<comment type="caution">
    <text evidence="1">The sequence shown here is derived from an EMBL/GenBank/DDBJ whole genome shotgun (WGS) entry which is preliminary data.</text>
</comment>
<dbReference type="Proteomes" id="UP000229378">
    <property type="component" value="Unassembled WGS sequence"/>
</dbReference>
<dbReference type="AlphaFoldDB" id="A0A2G4TYD4"/>
<dbReference type="InterPro" id="IPR038706">
    <property type="entry name" value="Type_VI_SciN-like_sf"/>
</dbReference>
<dbReference type="RefSeq" id="WP_032896926.1">
    <property type="nucleotide sequence ID" value="NZ_CABHPW010000081.1"/>
</dbReference>
<dbReference type="PANTHER" id="PTHR37625:SF4">
    <property type="entry name" value="OUTER MEMBRANE LIPOPROTEIN"/>
    <property type="match status" value="1"/>
</dbReference>
<dbReference type="EMBL" id="PEHN01000028">
    <property type="protein sequence ID" value="PHZ26075.1"/>
    <property type="molecule type" value="Genomic_DNA"/>
</dbReference>
<dbReference type="PANTHER" id="PTHR37625">
    <property type="entry name" value="OUTER MEMBRANE LIPOPROTEIN-RELATED"/>
    <property type="match status" value="1"/>
</dbReference>
<accession>A0A2G4TYD4</accession>
<dbReference type="PROSITE" id="PS51257">
    <property type="entry name" value="PROKAR_LIPOPROTEIN"/>
    <property type="match status" value="1"/>
</dbReference>